<comment type="subcellular location">
    <subcellularLocation>
        <location evidence="2">Cytoplasm</location>
    </subcellularLocation>
    <subcellularLocation>
        <location evidence="1">Nucleus</location>
    </subcellularLocation>
</comment>
<evidence type="ECO:0000256" key="3">
    <source>
        <dbReference type="ARBA" id="ARBA00022490"/>
    </source>
</evidence>
<keyword evidence="8 15" id="KW-0863">Zinc-finger</keyword>
<dbReference type="GO" id="GO:0008270">
    <property type="term" value="F:zinc ion binding"/>
    <property type="evidence" value="ECO:0007669"/>
    <property type="project" value="UniProtKB-KW"/>
</dbReference>
<dbReference type="InterPro" id="IPR001214">
    <property type="entry name" value="SET_dom"/>
</dbReference>
<keyword evidence="9" id="KW-0862">Zinc</keyword>
<evidence type="ECO:0000256" key="5">
    <source>
        <dbReference type="ARBA" id="ARBA00022679"/>
    </source>
</evidence>
<dbReference type="PANTHER" id="PTHR46165:SF2">
    <property type="entry name" value="SET AND MYND DOMAIN-CONTAINING PROTEIN 4"/>
    <property type="match status" value="1"/>
</dbReference>
<keyword evidence="7" id="KW-0479">Metal-binding</keyword>
<keyword evidence="6" id="KW-0949">S-adenosyl-L-methionine</keyword>
<dbReference type="SUPFAM" id="SSF82199">
    <property type="entry name" value="SET domain"/>
    <property type="match status" value="1"/>
</dbReference>
<evidence type="ECO:0000256" key="4">
    <source>
        <dbReference type="ARBA" id="ARBA00022603"/>
    </source>
</evidence>
<evidence type="ECO:0000256" key="13">
    <source>
        <dbReference type="ARBA" id="ARBA00093635"/>
    </source>
</evidence>
<dbReference type="GO" id="GO:0042826">
    <property type="term" value="F:histone deacetylase binding"/>
    <property type="evidence" value="ECO:0007669"/>
    <property type="project" value="TreeGrafter"/>
</dbReference>
<sequence length="722" mass="82491">MAGSSWDVVLGPTTEYIKSCLKGDKSLIDFCVDDEKIRKVIENYLENHKIKSKIHWKQNEISNQKRIEGNQKYKEKNYAECLNLYTESIFYAESDGECLPLAYANRSLVLQHMGYTSESLSDVNLALSTGYPQKKLGPLILRKAKCLLQLGLLEDAKQVLNDFSQESYAKDFMPLIKKELVVIEKMETDKVKPDIKDINLPEPLGGSNINFKSASKYLNVMYTKEKGRHVLATELINVGDVLFVEKPFGCVFFEEVCPACGKQSVAPIPCDKCLEVFYCSLNCKNNFWKTVHQFECGFHDLFKSVGIAHLGMRILFVTSSTYRDLRKQLENISRTKQHYTDGVISYNSSNTYDLVYNLVTNIEKYEESDLIQYILTALLLALYIRNHTSYFDVCPDDNNANFKILVSILWRHIMQLICNGHAISNVLLKNPVKFKVYEEVDTRVGTAIYPSASMMNHSCEPSIINSFYGNVLVVTAAKQIKKGEEVFNCYGTHARRMKRSKRQEILSSQYFFQCKCDACTQDIDVLEKYTAFKCLTCKGPKVHLKDKLKDLVCMDCGENSKVSDVLSNEENLIYSLLEEGDKLIQQDANLALKKFLQSWFLGRKIFYKFHKDLSFAADQVAKCFAILEDYERCTAFLKCCALSVEERFGSISLEYANDLINLGDSTTMHCSTIKTNDARMLRIKGLEYYKKAEKIVSLLLGSANHKLKEIEQKKEILQTLLA</sequence>
<comment type="function">
    <text evidence="12">Protein-lysine N-methyltransferase. Monomethylates PRMT5, modulating its transcriptional activity. May also act as a histone methyltransferase. Plays a critical role in cardiac development. Acts as a key epigenetic regulator of gene expression during cardiac development via its dual activities as a methyltransferase and negative regulator of HDAC1.</text>
</comment>
<dbReference type="SUPFAM" id="SSF144232">
    <property type="entry name" value="HIT/MYND zinc finger-like"/>
    <property type="match status" value="1"/>
</dbReference>
<dbReference type="PANTHER" id="PTHR46165">
    <property type="entry name" value="SET AND MYND DOMAIN-CONTAINING PROTEIN 4"/>
    <property type="match status" value="1"/>
</dbReference>
<evidence type="ECO:0000256" key="12">
    <source>
        <dbReference type="ARBA" id="ARBA00093423"/>
    </source>
</evidence>
<gene>
    <name evidence="18" type="ORF">RUM43_002963</name>
</gene>
<name>A0AAN8P0Q8_POLSC</name>
<comment type="catalytic activity">
    <reaction evidence="11">
        <text>L-lysyl-[protein] + S-adenosyl-L-methionine = N(6)-methyl-L-lysyl-[protein] + S-adenosyl-L-homocysteine + H(+)</text>
        <dbReference type="Rhea" id="RHEA:51736"/>
        <dbReference type="Rhea" id="RHEA-COMP:9752"/>
        <dbReference type="Rhea" id="RHEA-COMP:13053"/>
        <dbReference type="ChEBI" id="CHEBI:15378"/>
        <dbReference type="ChEBI" id="CHEBI:29969"/>
        <dbReference type="ChEBI" id="CHEBI:57856"/>
        <dbReference type="ChEBI" id="CHEBI:59789"/>
        <dbReference type="ChEBI" id="CHEBI:61929"/>
    </reaction>
</comment>
<dbReference type="InterPro" id="IPR044421">
    <property type="entry name" value="SMYD4_SET"/>
</dbReference>
<dbReference type="Proteomes" id="UP001372834">
    <property type="component" value="Unassembled WGS sequence"/>
</dbReference>
<organism evidence="18 19">
    <name type="scientific">Polyplax serrata</name>
    <name type="common">Common mouse louse</name>
    <dbReference type="NCBI Taxonomy" id="468196"/>
    <lineage>
        <taxon>Eukaryota</taxon>
        <taxon>Metazoa</taxon>
        <taxon>Ecdysozoa</taxon>
        <taxon>Arthropoda</taxon>
        <taxon>Hexapoda</taxon>
        <taxon>Insecta</taxon>
        <taxon>Pterygota</taxon>
        <taxon>Neoptera</taxon>
        <taxon>Paraneoptera</taxon>
        <taxon>Psocodea</taxon>
        <taxon>Troctomorpha</taxon>
        <taxon>Phthiraptera</taxon>
        <taxon>Anoplura</taxon>
        <taxon>Polyplacidae</taxon>
        <taxon>Polyplax</taxon>
    </lineage>
</organism>
<keyword evidence="5" id="KW-0808">Transferase</keyword>
<dbReference type="PROSITE" id="PS01360">
    <property type="entry name" value="ZF_MYND_1"/>
    <property type="match status" value="1"/>
</dbReference>
<dbReference type="Gene3D" id="2.170.270.10">
    <property type="entry name" value="SET domain"/>
    <property type="match status" value="1"/>
</dbReference>
<dbReference type="InterPro" id="IPR046341">
    <property type="entry name" value="SET_dom_sf"/>
</dbReference>
<keyword evidence="3" id="KW-0963">Cytoplasm</keyword>
<dbReference type="GO" id="GO:0005634">
    <property type="term" value="C:nucleus"/>
    <property type="evidence" value="ECO:0007669"/>
    <property type="project" value="UniProtKB-SubCell"/>
</dbReference>
<dbReference type="InterPro" id="IPR002893">
    <property type="entry name" value="Znf_MYND"/>
</dbReference>
<feature type="domain" description="SET" evidence="16">
    <location>
        <begin position="216"/>
        <end position="491"/>
    </location>
</feature>
<dbReference type="PROSITE" id="PS50280">
    <property type="entry name" value="SET"/>
    <property type="match status" value="1"/>
</dbReference>
<feature type="domain" description="MYND-type" evidence="17">
    <location>
        <begin position="257"/>
        <end position="296"/>
    </location>
</feature>
<accession>A0AAN8P0Q8</accession>
<dbReference type="GO" id="GO:0005737">
    <property type="term" value="C:cytoplasm"/>
    <property type="evidence" value="ECO:0007669"/>
    <property type="project" value="UniProtKB-SubCell"/>
</dbReference>
<dbReference type="InterPro" id="IPR052097">
    <property type="entry name" value="SET-MYND_domain_protein"/>
</dbReference>
<dbReference type="CDD" id="cd10536">
    <property type="entry name" value="SET_SMYD4"/>
    <property type="match status" value="1"/>
</dbReference>
<evidence type="ECO:0000256" key="6">
    <source>
        <dbReference type="ARBA" id="ARBA00022691"/>
    </source>
</evidence>
<dbReference type="SUPFAM" id="SSF48452">
    <property type="entry name" value="TPR-like"/>
    <property type="match status" value="1"/>
</dbReference>
<dbReference type="Pfam" id="PF01753">
    <property type="entry name" value="zf-MYND"/>
    <property type="match status" value="1"/>
</dbReference>
<evidence type="ECO:0000256" key="11">
    <source>
        <dbReference type="ARBA" id="ARBA00048985"/>
    </source>
</evidence>
<dbReference type="GO" id="GO:0008757">
    <property type="term" value="F:S-adenosylmethionine-dependent methyltransferase activity"/>
    <property type="evidence" value="ECO:0007669"/>
    <property type="project" value="UniProtKB-ARBA"/>
</dbReference>
<dbReference type="PROSITE" id="PS50865">
    <property type="entry name" value="ZF_MYND_2"/>
    <property type="match status" value="1"/>
</dbReference>
<comment type="caution">
    <text evidence="18">The sequence shown here is derived from an EMBL/GenBank/DDBJ whole genome shotgun (WGS) entry which is preliminary data.</text>
</comment>
<dbReference type="InterPro" id="IPR011990">
    <property type="entry name" value="TPR-like_helical_dom_sf"/>
</dbReference>
<keyword evidence="10" id="KW-0539">Nucleus</keyword>
<dbReference type="Gene3D" id="6.10.140.2220">
    <property type="match status" value="1"/>
</dbReference>
<evidence type="ECO:0000256" key="10">
    <source>
        <dbReference type="ARBA" id="ARBA00023242"/>
    </source>
</evidence>
<protein>
    <recommendedName>
        <fullName evidence="13">Protein-lysine N-methyltransferase SMYD4</fullName>
    </recommendedName>
    <alternativeName>
        <fullName evidence="14">SET and MYND domain-containing protein 4</fullName>
    </alternativeName>
</protein>
<keyword evidence="4" id="KW-0489">Methyltransferase</keyword>
<reference evidence="18 19" key="1">
    <citation type="submission" date="2023-10" db="EMBL/GenBank/DDBJ databases">
        <title>Genomes of two closely related lineages of the louse Polyplax serrata with different host specificities.</title>
        <authorList>
            <person name="Martinu J."/>
            <person name="Tarabai H."/>
            <person name="Stefka J."/>
            <person name="Hypsa V."/>
        </authorList>
    </citation>
    <scope>NUCLEOTIDE SEQUENCE [LARGE SCALE GENOMIC DNA]</scope>
    <source>
        <strain evidence="18">HR10_N</strain>
    </source>
</reference>
<dbReference type="GO" id="GO:0032259">
    <property type="term" value="P:methylation"/>
    <property type="evidence" value="ECO:0007669"/>
    <property type="project" value="UniProtKB-KW"/>
</dbReference>
<dbReference type="GO" id="GO:0008276">
    <property type="term" value="F:protein methyltransferase activity"/>
    <property type="evidence" value="ECO:0007669"/>
    <property type="project" value="UniProtKB-ARBA"/>
</dbReference>
<evidence type="ECO:0000259" key="17">
    <source>
        <dbReference type="PROSITE" id="PS50865"/>
    </source>
</evidence>
<evidence type="ECO:0000313" key="19">
    <source>
        <dbReference type="Proteomes" id="UP001372834"/>
    </source>
</evidence>
<evidence type="ECO:0000259" key="16">
    <source>
        <dbReference type="PROSITE" id="PS50280"/>
    </source>
</evidence>
<evidence type="ECO:0000256" key="1">
    <source>
        <dbReference type="ARBA" id="ARBA00004123"/>
    </source>
</evidence>
<dbReference type="Pfam" id="PF00856">
    <property type="entry name" value="SET"/>
    <property type="match status" value="1"/>
</dbReference>
<evidence type="ECO:0000313" key="18">
    <source>
        <dbReference type="EMBL" id="KAK6629146.1"/>
    </source>
</evidence>
<evidence type="ECO:0000256" key="9">
    <source>
        <dbReference type="ARBA" id="ARBA00022833"/>
    </source>
</evidence>
<evidence type="ECO:0000256" key="15">
    <source>
        <dbReference type="PROSITE-ProRule" id="PRU00134"/>
    </source>
</evidence>
<proteinExistence type="predicted"/>
<dbReference type="GO" id="GO:0008170">
    <property type="term" value="F:N-methyltransferase activity"/>
    <property type="evidence" value="ECO:0007669"/>
    <property type="project" value="UniProtKB-ARBA"/>
</dbReference>
<evidence type="ECO:0000256" key="7">
    <source>
        <dbReference type="ARBA" id="ARBA00022723"/>
    </source>
</evidence>
<evidence type="ECO:0000256" key="14">
    <source>
        <dbReference type="ARBA" id="ARBA00093680"/>
    </source>
</evidence>
<dbReference type="Gene3D" id="1.25.40.10">
    <property type="entry name" value="Tetratricopeptide repeat domain"/>
    <property type="match status" value="2"/>
</dbReference>
<evidence type="ECO:0000256" key="8">
    <source>
        <dbReference type="ARBA" id="ARBA00022771"/>
    </source>
</evidence>
<dbReference type="EMBL" id="JAWJWE010000036">
    <property type="protein sequence ID" value="KAK6629146.1"/>
    <property type="molecule type" value="Genomic_DNA"/>
</dbReference>
<dbReference type="AlphaFoldDB" id="A0AAN8P0Q8"/>
<evidence type="ECO:0000256" key="2">
    <source>
        <dbReference type="ARBA" id="ARBA00004496"/>
    </source>
</evidence>